<organism evidence="3">
    <name type="scientific">uncultured Rubrobacteraceae bacterium</name>
    <dbReference type="NCBI Taxonomy" id="349277"/>
    <lineage>
        <taxon>Bacteria</taxon>
        <taxon>Bacillati</taxon>
        <taxon>Actinomycetota</taxon>
        <taxon>Rubrobacteria</taxon>
        <taxon>Rubrobacterales</taxon>
        <taxon>Rubrobacteraceae</taxon>
        <taxon>environmental samples</taxon>
    </lineage>
</organism>
<dbReference type="InterPro" id="IPR015943">
    <property type="entry name" value="WD40/YVTN_repeat-like_dom_sf"/>
</dbReference>
<evidence type="ECO:0000256" key="1">
    <source>
        <dbReference type="SAM" id="MobiDB-lite"/>
    </source>
</evidence>
<dbReference type="Pfam" id="PF24684">
    <property type="entry name" value="Vgb_lyase"/>
    <property type="match status" value="1"/>
</dbReference>
<dbReference type="AlphaFoldDB" id="A0A6J4PCT3"/>
<keyword evidence="2" id="KW-0732">Signal</keyword>
<dbReference type="EMBL" id="CADCUZ010000053">
    <property type="protein sequence ID" value="CAA9411007.1"/>
    <property type="molecule type" value="Genomic_DNA"/>
</dbReference>
<evidence type="ECO:0000256" key="2">
    <source>
        <dbReference type="SAM" id="SignalP"/>
    </source>
</evidence>
<reference evidence="3" key="1">
    <citation type="submission" date="2020-02" db="EMBL/GenBank/DDBJ databases">
        <authorList>
            <person name="Meier V. D."/>
        </authorList>
    </citation>
    <scope>NUCLEOTIDE SEQUENCE</scope>
    <source>
        <strain evidence="3">AVDCRST_MAG55</strain>
    </source>
</reference>
<feature type="compositionally biased region" description="Basic and acidic residues" evidence="1">
    <location>
        <begin position="232"/>
        <end position="243"/>
    </location>
</feature>
<accession>A0A6J4PCT3</accession>
<evidence type="ECO:0000313" key="3">
    <source>
        <dbReference type="EMBL" id="CAA9411007.1"/>
    </source>
</evidence>
<sequence>MQLLLVAHVGATLSAAHAAPVRALKQFKVPTANSEPRGTANGSDGDLWFTLGAQNANVHLKLGCITSAGVITEFGSACEFCTVTDIIQGPSNVLYYTSNNPILGRITTSGEILDPIEIPNSNAVAGDLAVHGEEIWFTGYNNDSLWRYDGAWASLPGSTSLSRATRSSTRPDSSGSPLRWSRGSAARPGDWRRDDHADHTRPPAAHHCRRRGHLVHRALHPAGDRTSGPGDRGSDGVPADRRRPGGHCGVARRHGLVHPDHQGQHRPDHGIWCHHRGQGRQEQRAVGITVAPSGAPSYTMMSANKIATLRLR</sequence>
<gene>
    <name evidence="3" type="ORF">AVDCRST_MAG55-1264</name>
</gene>
<dbReference type="Gene3D" id="2.130.10.10">
    <property type="entry name" value="YVTN repeat-like/Quinoprotein amine dehydrogenase"/>
    <property type="match status" value="1"/>
</dbReference>
<name>A0A6J4PCT3_9ACTN</name>
<feature type="compositionally biased region" description="Basic and acidic residues" evidence="1">
    <location>
        <begin position="189"/>
        <end position="201"/>
    </location>
</feature>
<feature type="region of interest" description="Disordered" evidence="1">
    <location>
        <begin position="159"/>
        <end position="251"/>
    </location>
</feature>
<protein>
    <submittedName>
        <fullName evidence="3">Uncharacterized protein</fullName>
    </submittedName>
</protein>
<feature type="compositionally biased region" description="Basic residues" evidence="1">
    <location>
        <begin position="204"/>
        <end position="219"/>
    </location>
</feature>
<proteinExistence type="predicted"/>
<feature type="signal peptide" evidence="2">
    <location>
        <begin position="1"/>
        <end position="18"/>
    </location>
</feature>
<feature type="compositionally biased region" description="Low complexity" evidence="1">
    <location>
        <begin position="159"/>
        <end position="170"/>
    </location>
</feature>
<feature type="chain" id="PRO_5026851390" evidence="2">
    <location>
        <begin position="19"/>
        <end position="312"/>
    </location>
</feature>
<dbReference type="SUPFAM" id="SSF63829">
    <property type="entry name" value="Calcium-dependent phosphotriesterase"/>
    <property type="match status" value="1"/>
</dbReference>